<proteinExistence type="predicted"/>
<protein>
    <submittedName>
        <fullName evidence="3">Phasin family protein</fullName>
    </submittedName>
</protein>
<dbReference type="InterPro" id="IPR018968">
    <property type="entry name" value="Phasin"/>
</dbReference>
<feature type="compositionally biased region" description="Basic and acidic residues" evidence="1">
    <location>
        <begin position="1"/>
        <end position="14"/>
    </location>
</feature>
<dbReference type="NCBIfam" id="TIGR01841">
    <property type="entry name" value="phasin"/>
    <property type="match status" value="1"/>
</dbReference>
<name>A0A4S2GYX8_9PROT</name>
<dbReference type="AlphaFoldDB" id="A0A4S2GYX8"/>
<evidence type="ECO:0000313" key="4">
    <source>
        <dbReference type="Proteomes" id="UP000308054"/>
    </source>
</evidence>
<organism evidence="3 4">
    <name type="scientific">Marinicauda algicola</name>
    <dbReference type="NCBI Taxonomy" id="2029849"/>
    <lineage>
        <taxon>Bacteria</taxon>
        <taxon>Pseudomonadati</taxon>
        <taxon>Pseudomonadota</taxon>
        <taxon>Alphaproteobacteria</taxon>
        <taxon>Maricaulales</taxon>
        <taxon>Maricaulaceae</taxon>
        <taxon>Marinicauda</taxon>
    </lineage>
</organism>
<feature type="domain" description="Phasin" evidence="2">
    <location>
        <begin position="37"/>
        <end position="135"/>
    </location>
</feature>
<comment type="caution">
    <text evidence="3">The sequence shown here is derived from an EMBL/GenBank/DDBJ whole genome shotgun (WGS) entry which is preliminary data.</text>
</comment>
<dbReference type="Proteomes" id="UP000308054">
    <property type="component" value="Unassembled WGS sequence"/>
</dbReference>
<evidence type="ECO:0000259" key="2">
    <source>
        <dbReference type="Pfam" id="PF09361"/>
    </source>
</evidence>
<sequence length="146" mass="15656">MSNAKKDTATETLDKVTQASNKAVKEGFEKSLNALNEFSAFQKDTVDAVIASATATSKSLEELNANSIAFAKKSMEEGVAAAKSMSSAKSLQELIEIQADFTKSSLEAYLAEVNKATELMSGMFKDGFKPLNDRFAAAVEVAQSQR</sequence>
<keyword evidence="4" id="KW-1185">Reference proteome</keyword>
<reference evidence="3 4" key="1">
    <citation type="journal article" date="2017" name="Int. J. Syst. Evol. Microbiol.">
        <title>Marinicauda algicola sp. nov., isolated from a marine red alga Rhodosorus marinus.</title>
        <authorList>
            <person name="Jeong S.E."/>
            <person name="Jeon S.H."/>
            <person name="Chun B.H."/>
            <person name="Kim D.W."/>
            <person name="Jeon C.O."/>
        </authorList>
    </citation>
    <scope>NUCLEOTIDE SEQUENCE [LARGE SCALE GENOMIC DNA]</scope>
    <source>
        <strain evidence="3 4">JCM 31718</strain>
    </source>
</reference>
<dbReference type="Pfam" id="PF09361">
    <property type="entry name" value="Phasin_2"/>
    <property type="match status" value="1"/>
</dbReference>
<gene>
    <name evidence="3" type="ORF">E5163_12685</name>
</gene>
<evidence type="ECO:0000313" key="3">
    <source>
        <dbReference type="EMBL" id="TGY87992.1"/>
    </source>
</evidence>
<feature type="region of interest" description="Disordered" evidence="1">
    <location>
        <begin position="1"/>
        <end position="20"/>
    </location>
</feature>
<dbReference type="OrthoDB" id="7172636at2"/>
<dbReference type="EMBL" id="SRXW01000004">
    <property type="protein sequence ID" value="TGY87992.1"/>
    <property type="molecule type" value="Genomic_DNA"/>
</dbReference>
<dbReference type="InterPro" id="IPR010127">
    <property type="entry name" value="Phasin_subfam-1"/>
</dbReference>
<evidence type="ECO:0000256" key="1">
    <source>
        <dbReference type="SAM" id="MobiDB-lite"/>
    </source>
</evidence>
<accession>A0A4S2GYX8</accession>